<protein>
    <recommendedName>
        <fullName evidence="4">Polysaccharide lyase-like protein</fullName>
    </recommendedName>
</protein>
<dbReference type="Pfam" id="PF14099">
    <property type="entry name" value="Polysacc_lyase"/>
    <property type="match status" value="1"/>
</dbReference>
<dbReference type="EMBL" id="QFQD01000016">
    <property type="protein sequence ID" value="PZQ83864.1"/>
    <property type="molecule type" value="Genomic_DNA"/>
</dbReference>
<evidence type="ECO:0008006" key="4">
    <source>
        <dbReference type="Google" id="ProtNLM"/>
    </source>
</evidence>
<evidence type="ECO:0000313" key="3">
    <source>
        <dbReference type="Proteomes" id="UP000248887"/>
    </source>
</evidence>
<reference evidence="2 3" key="1">
    <citation type="submission" date="2017-08" db="EMBL/GenBank/DDBJ databases">
        <title>Infants hospitalized years apart are colonized by the same room-sourced microbial strains.</title>
        <authorList>
            <person name="Brooks B."/>
            <person name="Olm M.R."/>
            <person name="Firek B.A."/>
            <person name="Baker R."/>
            <person name="Thomas B.C."/>
            <person name="Morowitz M.J."/>
            <person name="Banfield J.F."/>
        </authorList>
    </citation>
    <scope>NUCLEOTIDE SEQUENCE [LARGE SCALE GENOMIC DNA]</scope>
    <source>
        <strain evidence="2">S2_005_001_R2_27</strain>
    </source>
</reference>
<organism evidence="2 3">
    <name type="scientific">Ancylobacter novellus</name>
    <name type="common">Thiobacillus novellus</name>
    <dbReference type="NCBI Taxonomy" id="921"/>
    <lineage>
        <taxon>Bacteria</taxon>
        <taxon>Pseudomonadati</taxon>
        <taxon>Pseudomonadota</taxon>
        <taxon>Alphaproteobacteria</taxon>
        <taxon>Hyphomicrobiales</taxon>
        <taxon>Xanthobacteraceae</taxon>
        <taxon>Ancylobacter</taxon>
    </lineage>
</organism>
<evidence type="ECO:0000256" key="1">
    <source>
        <dbReference type="SAM" id="SignalP"/>
    </source>
</evidence>
<keyword evidence="1" id="KW-0732">Signal</keyword>
<dbReference type="InterPro" id="IPR025975">
    <property type="entry name" value="Polysacc_lyase"/>
</dbReference>
<evidence type="ECO:0000313" key="2">
    <source>
        <dbReference type="EMBL" id="PZQ83864.1"/>
    </source>
</evidence>
<proteinExistence type="predicted"/>
<name>A0A2W5R510_ANCNO</name>
<sequence length="322" mass="34905">MFGLVLALAPFSAVAAEGARDLVLYDGFEGTDFAPGGGLYYKDNHEQEAGSYVFQSQVAREGKQSIELSVRSQCKHQNGLCSERAEVWEKPEVLVPYGQAVWYAFSMRMATPIPTEPHRYVMAQWKREIIPGAHGDYSPLLALRLVDGRLVATVDTDTGSFAPIGTPARPNGCLPGEAAAGTPDEFNQFRNLVASAAGEFQPSQIGFPGCTPDLIVTPRGGTLPALESGWIDFVFQVKPGPSGDGRIDIVANGQWVVTVEGKIGHEGDGLGDNMYFKFGPYRAGRDGVWTLWYDQFRRGPTCTDVAPAEVCRKLQPTVTSTP</sequence>
<feature type="signal peptide" evidence="1">
    <location>
        <begin position="1"/>
        <end position="15"/>
    </location>
</feature>
<dbReference type="Gene3D" id="2.60.120.200">
    <property type="match status" value="2"/>
</dbReference>
<feature type="chain" id="PRO_5015975978" description="Polysaccharide lyase-like protein" evidence="1">
    <location>
        <begin position="16"/>
        <end position="322"/>
    </location>
</feature>
<accession>A0A2W5R510</accession>
<dbReference type="Proteomes" id="UP000248887">
    <property type="component" value="Unassembled WGS sequence"/>
</dbReference>
<gene>
    <name evidence="2" type="ORF">DI549_06900</name>
</gene>
<dbReference type="AlphaFoldDB" id="A0A2W5R510"/>
<comment type="caution">
    <text evidence="2">The sequence shown here is derived from an EMBL/GenBank/DDBJ whole genome shotgun (WGS) entry which is preliminary data.</text>
</comment>